<evidence type="ECO:0000256" key="4">
    <source>
        <dbReference type="ARBA" id="ARBA00023136"/>
    </source>
</evidence>
<evidence type="ECO:0000313" key="8">
    <source>
        <dbReference type="EMBL" id="EAR90558.2"/>
    </source>
</evidence>
<keyword evidence="4 6" id="KW-0472">Membrane</keyword>
<dbReference type="GeneID" id="7845749"/>
<sequence length="1331" mass="156718">MSFSIQSENKITQRFATEDQESNETAQLNEIDYEQQQKQKQKILMNELLFSYDEGQLSEEIDEQHEQNYPQIQFKKASLKFPKSKVSLKGQRKKGKSASLDVIKSEESSSEAEEKNSPFLRRNSLQDINIAQPKIQFVKDFELEMKEGDSMPQSENEQSVEKYEQNNQSFQDDLENSQILNLKKKQSKKIFNSSDSSTSSSDEHRQQSGIHNKKQSYLIRLNVKETVNYFLGQARGLQSTPKTTKMLSKDQSSRYLDPMNIIFFFQYFLVKEQQENMEILHNLVKKITEKDIKQLQKWKLYDDCDSIKQDIWNSIQQISSVELSDKTNLGTIIDQLFSENIQHIFESSVVFSYLEEFKEIQDFMEAKLHCKFSVVLKKEIIEIILNLENEKYVKIIYEGNFVIDDELSQDFLQIFQSNFSPEKIQNKLTLSSEIMVFYYSVELLSPQMIRFIISLEDDQNVLRQVLHYFILYHLNQSAKETFQKLLQKKLEMENEIVQLCLQSSNFAFLHTYYEITRTKISGWLEDEEYQKLLIKALGRSTGMNFQALLFFIRKVKLWSQKNLIHLLAETLSERLDSSQNDNHFLFTFSNPFKIIVLILEILNQLFQNETFHKNILERTQAKFNLFATTLIKQSQDEEQMRRLLIDWDLEGRKLLYIIYENSLSQILTQMNVQGVIDNAWNGNANSTINIFNTFSVCQNLFYSLPNKFLKDKEKLHFSLSKLYQKEDFMGRQSIWIKQIKFRYFSDQILIFILNSLLLAYFLVLFSTFTQGFMPVNSSPDVVNSTIQQIQSQFSSGWIIILILISANFPLNAISNLIFLKQFEKKAFFTKMQIFEFINGLIAIYFIIFIYTMQNYSFQDAQSTMIALLNIMTIFAIMRNLTCLTVTKTFGPVFQAGYVIVVEVSKFMTIFVTYLLLFAIIGVILFNQLPSGRFDSFDKAYNFLVEAMFGQFQFALFSTVYPAAGYLYMMAYLYIYGIVLMNALVAILTFNFENKNRQSKMLHYEHTIFHIRQGNYIQKHGCLILLPFIIKFAILPYIFLKQIFSSKSDFMKSVQKFYINLSYSPFLLFTIFVCLTINLLLTPLAYFQHMYHISKQVCKKTLPSNVLLKWMLLGFFYILKQTFFEDLKEFYQYMCAEYSCQDKENQLQKKIVYDNTMRKIFQTINNMYINGVTYCTISELFSQIKDDFLSYTNQKGKESCVDEQAISGVHLLKRQNLPTQSPNMDIQLKKKPSSTPLQLHLLQRKNSIGTNVQRIDKINVKLIFQGISELEEDCVYFYEYFERFCFKDIVRNEEQRDQVLNLYNILKLHENYNTSQLKTIIHTELYQAVKLT</sequence>
<feature type="transmembrane region" description="Helical" evidence="6">
    <location>
        <begin position="972"/>
        <end position="991"/>
    </location>
</feature>
<feature type="domain" description="Ion transport" evidence="7">
    <location>
        <begin position="758"/>
        <end position="998"/>
    </location>
</feature>
<protein>
    <submittedName>
        <fullName evidence="8">Transmembrane protein, putative</fullName>
    </submittedName>
</protein>
<dbReference type="InParanoid" id="Q22YW3"/>
<keyword evidence="3 6" id="KW-1133">Transmembrane helix</keyword>
<dbReference type="GO" id="GO:0005216">
    <property type="term" value="F:monoatomic ion channel activity"/>
    <property type="evidence" value="ECO:0007669"/>
    <property type="project" value="InterPro"/>
</dbReference>
<evidence type="ECO:0000256" key="3">
    <source>
        <dbReference type="ARBA" id="ARBA00022989"/>
    </source>
</evidence>
<keyword evidence="2 6" id="KW-0812">Transmembrane</keyword>
<feature type="transmembrane region" description="Helical" evidence="6">
    <location>
        <begin position="831"/>
        <end position="852"/>
    </location>
</feature>
<reference evidence="9" key="1">
    <citation type="journal article" date="2006" name="PLoS Biol.">
        <title>Macronuclear genome sequence of the ciliate Tetrahymena thermophila, a model eukaryote.</title>
        <authorList>
            <person name="Eisen J.A."/>
            <person name="Coyne R.S."/>
            <person name="Wu M."/>
            <person name="Wu D."/>
            <person name="Thiagarajan M."/>
            <person name="Wortman J.R."/>
            <person name="Badger J.H."/>
            <person name="Ren Q."/>
            <person name="Amedeo P."/>
            <person name="Jones K.M."/>
            <person name="Tallon L.J."/>
            <person name="Delcher A.L."/>
            <person name="Salzberg S.L."/>
            <person name="Silva J.C."/>
            <person name="Haas B.J."/>
            <person name="Majoros W.H."/>
            <person name="Farzad M."/>
            <person name="Carlton J.M."/>
            <person name="Smith R.K. Jr."/>
            <person name="Garg J."/>
            <person name="Pearlman R.E."/>
            <person name="Karrer K.M."/>
            <person name="Sun L."/>
            <person name="Manning G."/>
            <person name="Elde N.C."/>
            <person name="Turkewitz A.P."/>
            <person name="Asai D.J."/>
            <person name="Wilkes D.E."/>
            <person name="Wang Y."/>
            <person name="Cai H."/>
            <person name="Collins K."/>
            <person name="Stewart B.A."/>
            <person name="Lee S.R."/>
            <person name="Wilamowska K."/>
            <person name="Weinberg Z."/>
            <person name="Ruzzo W.L."/>
            <person name="Wloga D."/>
            <person name="Gaertig J."/>
            <person name="Frankel J."/>
            <person name="Tsao C.-C."/>
            <person name="Gorovsky M.A."/>
            <person name="Keeling P.J."/>
            <person name="Waller R.F."/>
            <person name="Patron N.J."/>
            <person name="Cherry J.M."/>
            <person name="Stover N.A."/>
            <person name="Krieger C.J."/>
            <person name="del Toro C."/>
            <person name="Ryder H.F."/>
            <person name="Williamson S.C."/>
            <person name="Barbeau R.A."/>
            <person name="Hamilton E.P."/>
            <person name="Orias E."/>
        </authorList>
    </citation>
    <scope>NUCLEOTIDE SEQUENCE [LARGE SCALE GENOMIC DNA]</scope>
    <source>
        <strain evidence="9">SB210</strain>
    </source>
</reference>
<keyword evidence="9" id="KW-1185">Reference proteome</keyword>
<feature type="transmembrane region" description="Helical" evidence="6">
    <location>
        <begin position="864"/>
        <end position="886"/>
    </location>
</feature>
<evidence type="ECO:0000256" key="2">
    <source>
        <dbReference type="ARBA" id="ARBA00022692"/>
    </source>
</evidence>
<accession>Q22YW3</accession>
<dbReference type="HOGENOM" id="CLU_263640_0_0_1"/>
<dbReference type="Pfam" id="PF00520">
    <property type="entry name" value="Ion_trans"/>
    <property type="match status" value="1"/>
</dbReference>
<dbReference type="eggNOG" id="ENOG502R2HM">
    <property type="taxonomic scope" value="Eukaryota"/>
</dbReference>
<feature type="region of interest" description="Disordered" evidence="5">
    <location>
        <begin position="1"/>
        <end position="24"/>
    </location>
</feature>
<gene>
    <name evidence="8" type="ORF">TTHERM_00122070</name>
</gene>
<dbReference type="GO" id="GO:0016020">
    <property type="term" value="C:membrane"/>
    <property type="evidence" value="ECO:0007669"/>
    <property type="project" value="UniProtKB-SubCell"/>
</dbReference>
<name>Q22YW3_TETTS</name>
<feature type="region of interest" description="Disordered" evidence="5">
    <location>
        <begin position="147"/>
        <end position="170"/>
    </location>
</feature>
<feature type="transmembrane region" description="Helical" evidence="6">
    <location>
        <begin position="748"/>
        <end position="768"/>
    </location>
</feature>
<dbReference type="Proteomes" id="UP000009168">
    <property type="component" value="Unassembled WGS sequence"/>
</dbReference>
<evidence type="ECO:0000256" key="5">
    <source>
        <dbReference type="SAM" id="MobiDB-lite"/>
    </source>
</evidence>
<feature type="transmembrane region" description="Helical" evidence="6">
    <location>
        <begin position="1021"/>
        <end position="1039"/>
    </location>
</feature>
<dbReference type="KEGG" id="tet:TTHERM_00122070"/>
<dbReference type="InterPro" id="IPR005821">
    <property type="entry name" value="Ion_trans_dom"/>
</dbReference>
<feature type="compositionally biased region" description="Basic and acidic residues" evidence="5">
    <location>
        <begin position="103"/>
        <end position="116"/>
    </location>
</feature>
<organism evidence="8 9">
    <name type="scientific">Tetrahymena thermophila (strain SB210)</name>
    <dbReference type="NCBI Taxonomy" id="312017"/>
    <lineage>
        <taxon>Eukaryota</taxon>
        <taxon>Sar</taxon>
        <taxon>Alveolata</taxon>
        <taxon>Ciliophora</taxon>
        <taxon>Intramacronucleata</taxon>
        <taxon>Oligohymenophorea</taxon>
        <taxon>Hymenostomatida</taxon>
        <taxon>Tetrahymenina</taxon>
        <taxon>Tetrahymenidae</taxon>
        <taxon>Tetrahymena</taxon>
    </lineage>
</organism>
<comment type="subcellular location">
    <subcellularLocation>
        <location evidence="1">Membrane</location>
        <topology evidence="1">Multi-pass membrane protein</topology>
    </subcellularLocation>
</comment>
<feature type="compositionally biased region" description="Polar residues" evidence="5">
    <location>
        <begin position="1"/>
        <end position="15"/>
    </location>
</feature>
<dbReference type="OrthoDB" id="323958at2759"/>
<proteinExistence type="predicted"/>
<feature type="transmembrane region" description="Helical" evidence="6">
    <location>
        <begin position="1059"/>
        <end position="1080"/>
    </location>
</feature>
<evidence type="ECO:0000256" key="1">
    <source>
        <dbReference type="ARBA" id="ARBA00004141"/>
    </source>
</evidence>
<feature type="transmembrane region" description="Helical" evidence="6">
    <location>
        <begin position="906"/>
        <end position="928"/>
    </location>
</feature>
<evidence type="ECO:0000259" key="7">
    <source>
        <dbReference type="Pfam" id="PF00520"/>
    </source>
</evidence>
<dbReference type="EMBL" id="GG662798">
    <property type="protein sequence ID" value="EAR90558.2"/>
    <property type="molecule type" value="Genomic_DNA"/>
</dbReference>
<evidence type="ECO:0000256" key="6">
    <source>
        <dbReference type="SAM" id="Phobius"/>
    </source>
</evidence>
<feature type="transmembrane region" description="Helical" evidence="6">
    <location>
        <begin position="797"/>
        <end position="819"/>
    </location>
</feature>
<feature type="region of interest" description="Disordered" evidence="5">
    <location>
        <begin position="86"/>
        <end position="118"/>
    </location>
</feature>
<feature type="region of interest" description="Disordered" evidence="5">
    <location>
        <begin position="186"/>
        <end position="211"/>
    </location>
</feature>
<feature type="transmembrane region" description="Helical" evidence="6">
    <location>
        <begin position="1101"/>
        <end position="1118"/>
    </location>
</feature>
<dbReference type="RefSeq" id="XP_001010803.2">
    <property type="nucleotide sequence ID" value="XM_001010803.3"/>
</dbReference>
<evidence type="ECO:0000313" key="9">
    <source>
        <dbReference type="Proteomes" id="UP000009168"/>
    </source>
</evidence>